<dbReference type="AlphaFoldDB" id="A0A248UFW1"/>
<organism evidence="4 6">
    <name type="scientific">Ochrobactrum quorumnocens</name>
    <dbReference type="NCBI Taxonomy" id="271865"/>
    <lineage>
        <taxon>Bacteria</taxon>
        <taxon>Pseudomonadati</taxon>
        <taxon>Pseudomonadota</taxon>
        <taxon>Alphaproteobacteria</taxon>
        <taxon>Hyphomicrobiales</taxon>
        <taxon>Brucellaceae</taxon>
        <taxon>Brucella/Ochrobactrum group</taxon>
        <taxon>Ochrobactrum</taxon>
    </lineage>
</organism>
<accession>A0A248UFW1</accession>
<dbReference type="NCBIfam" id="TIGR00254">
    <property type="entry name" value="GGDEF"/>
    <property type="match status" value="1"/>
</dbReference>
<feature type="domain" description="GGDEF" evidence="3">
    <location>
        <begin position="242"/>
        <end position="374"/>
    </location>
</feature>
<evidence type="ECO:0000313" key="4">
    <source>
        <dbReference type="EMBL" id="ASV85169.1"/>
    </source>
</evidence>
<dbReference type="SUPFAM" id="SSF55073">
    <property type="entry name" value="Nucleotide cyclase"/>
    <property type="match status" value="1"/>
</dbReference>
<dbReference type="InterPro" id="IPR043128">
    <property type="entry name" value="Rev_trsase/Diguanyl_cyclase"/>
</dbReference>
<feature type="transmembrane region" description="Helical" evidence="2">
    <location>
        <begin position="84"/>
        <end position="105"/>
    </location>
</feature>
<dbReference type="PROSITE" id="PS50887">
    <property type="entry name" value="GGDEF"/>
    <property type="match status" value="1"/>
</dbReference>
<keyword evidence="2" id="KW-0472">Membrane</keyword>
<dbReference type="CDD" id="cd01949">
    <property type="entry name" value="GGDEF"/>
    <property type="match status" value="1"/>
</dbReference>
<dbReference type="KEGG" id="och:CES85_0116"/>
<feature type="transmembrane region" description="Helical" evidence="2">
    <location>
        <begin position="111"/>
        <end position="132"/>
    </location>
</feature>
<dbReference type="EMBL" id="VYXQ01000028">
    <property type="protein sequence ID" value="KAA9361193.1"/>
    <property type="molecule type" value="Genomic_DNA"/>
</dbReference>
<dbReference type="Proteomes" id="UP000327108">
    <property type="component" value="Unassembled WGS sequence"/>
</dbReference>
<dbReference type="GO" id="GO:1902201">
    <property type="term" value="P:negative regulation of bacterial-type flagellum-dependent cell motility"/>
    <property type="evidence" value="ECO:0007669"/>
    <property type="project" value="TreeGrafter"/>
</dbReference>
<proteinExistence type="predicted"/>
<dbReference type="EMBL" id="CP022604">
    <property type="protein sequence ID" value="ASV85169.1"/>
    <property type="molecule type" value="Genomic_DNA"/>
</dbReference>
<evidence type="ECO:0000259" key="3">
    <source>
        <dbReference type="PROSITE" id="PS50887"/>
    </source>
</evidence>
<dbReference type="Gene3D" id="3.30.70.270">
    <property type="match status" value="1"/>
</dbReference>
<dbReference type="InterPro" id="IPR050469">
    <property type="entry name" value="Diguanylate_Cyclase"/>
</dbReference>
<sequence>MLYVLPAVLLLFSLAFVIVWAADQLRRYLLWCALCFFCIGLAMLAQLVDIPADDGQNTMLTATVYVLGALAGGHGILRRSGLSLPLWFCAASLTLVLGGVIYFLYPHPSLLGRVYVLNLGLACVILGIVWYLRGLVHGSPADKLILGMLVLVAVQFFPRTLLTAHSIVSEDTPVDFAFTPFWQWTVFSTAVAAVIAGLVLFAAASADRFNELVNERDSDPLTGLLNRRGLETRMLAMGRSNVSGWVVACDIDYFKTINDVYGHATGDVVLKEFADVLQSHLRSGDLTARTGGEEFILYLNDMPSDAAFALVEKIRESVKAREFSRLSSGANVTCSFGVVRLRNQDDLWQVVERADKVLYAAKEAGRDRTLFEENVS</sequence>
<feature type="transmembrane region" description="Helical" evidence="2">
    <location>
        <begin position="59"/>
        <end position="77"/>
    </location>
</feature>
<evidence type="ECO:0000313" key="5">
    <source>
        <dbReference type="EMBL" id="KAA9361193.1"/>
    </source>
</evidence>
<reference evidence="5 7" key="2">
    <citation type="submission" date="2019-09" db="EMBL/GenBank/DDBJ databases">
        <title>Biological control of the noxious weed angled onion (Allium triquetrum) thwarted by endophytic bacteria in Victoria, Australia.</title>
        <authorList>
            <person name="Tehranchian P."/>
            <person name="Adair R.J."/>
            <person name="Van T.H."/>
            <person name="Morrison P.D."/>
            <person name="Williams H."/>
            <person name="Lawrie A.C."/>
        </authorList>
    </citation>
    <scope>NUCLEOTIDE SEQUENCE [LARGE SCALE GENOMIC DNA]</scope>
    <source>
        <strain evidence="5 7">RPTAtOch1</strain>
    </source>
</reference>
<feature type="transmembrane region" description="Helical" evidence="2">
    <location>
        <begin position="6"/>
        <end position="22"/>
    </location>
</feature>
<reference evidence="4 6" key="1">
    <citation type="submission" date="2017-07" db="EMBL/GenBank/DDBJ databases">
        <title>Phylogenetic study on the rhizospheric bacterium Ochrobactrum sp. A44.</title>
        <authorList>
            <person name="Krzyzanowska D.M."/>
            <person name="Ossowicki A."/>
            <person name="Rajewska M."/>
            <person name="Maciag T."/>
            <person name="Kaczynski Z."/>
            <person name="Czerwicka M."/>
            <person name="Jafra S."/>
        </authorList>
    </citation>
    <scope>NUCLEOTIDE SEQUENCE [LARGE SCALE GENOMIC DNA]</scope>
    <source>
        <strain evidence="4 6">A44</strain>
    </source>
</reference>
<dbReference type="PANTHER" id="PTHR45138">
    <property type="entry name" value="REGULATORY COMPONENTS OF SENSORY TRANSDUCTION SYSTEM"/>
    <property type="match status" value="1"/>
</dbReference>
<dbReference type="Proteomes" id="UP000215256">
    <property type="component" value="Chromosome 1"/>
</dbReference>
<dbReference type="InterPro" id="IPR000160">
    <property type="entry name" value="GGDEF_dom"/>
</dbReference>
<dbReference type="OrthoDB" id="9812260at2"/>
<dbReference type="SMART" id="SM00267">
    <property type="entry name" value="GGDEF"/>
    <property type="match status" value="1"/>
</dbReference>
<gene>
    <name evidence="4" type="ORF">CES85_0116</name>
    <name evidence="5" type="ORF">F3W84_21445</name>
</gene>
<evidence type="ECO:0000313" key="6">
    <source>
        <dbReference type="Proteomes" id="UP000215256"/>
    </source>
</evidence>
<protein>
    <recommendedName>
        <fullName evidence="1">diguanylate cyclase</fullName>
        <ecNumber evidence="1">2.7.7.65</ecNumber>
    </recommendedName>
</protein>
<evidence type="ECO:0000256" key="2">
    <source>
        <dbReference type="SAM" id="Phobius"/>
    </source>
</evidence>
<keyword evidence="2" id="KW-1133">Transmembrane helix</keyword>
<dbReference type="EC" id="2.7.7.65" evidence="1"/>
<evidence type="ECO:0000256" key="1">
    <source>
        <dbReference type="ARBA" id="ARBA00012528"/>
    </source>
</evidence>
<dbReference type="RefSeq" id="WP_095445869.1">
    <property type="nucleotide sequence ID" value="NZ_CP022604.1"/>
</dbReference>
<keyword evidence="2" id="KW-0812">Transmembrane</keyword>
<feature type="transmembrane region" description="Helical" evidence="2">
    <location>
        <begin position="144"/>
        <end position="161"/>
    </location>
</feature>
<evidence type="ECO:0000313" key="7">
    <source>
        <dbReference type="Proteomes" id="UP000327108"/>
    </source>
</evidence>
<name>A0A248UFW1_9HYPH</name>
<dbReference type="Pfam" id="PF00990">
    <property type="entry name" value="GGDEF"/>
    <property type="match status" value="1"/>
</dbReference>
<dbReference type="PANTHER" id="PTHR45138:SF24">
    <property type="entry name" value="DIGUANYLATE CYCLASE DGCC-RELATED"/>
    <property type="match status" value="1"/>
</dbReference>
<dbReference type="GO" id="GO:0043709">
    <property type="term" value="P:cell adhesion involved in single-species biofilm formation"/>
    <property type="evidence" value="ECO:0007669"/>
    <property type="project" value="TreeGrafter"/>
</dbReference>
<dbReference type="GO" id="GO:0005886">
    <property type="term" value="C:plasma membrane"/>
    <property type="evidence" value="ECO:0007669"/>
    <property type="project" value="TreeGrafter"/>
</dbReference>
<dbReference type="FunFam" id="3.30.70.270:FF:000001">
    <property type="entry name" value="Diguanylate cyclase domain protein"/>
    <property type="match status" value="1"/>
</dbReference>
<feature type="transmembrane region" description="Helical" evidence="2">
    <location>
        <begin position="181"/>
        <end position="204"/>
    </location>
</feature>
<keyword evidence="7" id="KW-1185">Reference proteome</keyword>
<dbReference type="GO" id="GO:0052621">
    <property type="term" value="F:diguanylate cyclase activity"/>
    <property type="evidence" value="ECO:0007669"/>
    <property type="project" value="UniProtKB-EC"/>
</dbReference>
<feature type="transmembrane region" description="Helical" evidence="2">
    <location>
        <begin position="29"/>
        <end position="47"/>
    </location>
</feature>
<dbReference type="InterPro" id="IPR029787">
    <property type="entry name" value="Nucleotide_cyclase"/>
</dbReference>